<accession>A0A5M9X0P6</accession>
<evidence type="ECO:0000313" key="3">
    <source>
        <dbReference type="Proteomes" id="UP000323664"/>
    </source>
</evidence>
<evidence type="ECO:0000313" key="2">
    <source>
        <dbReference type="EMBL" id="KAA8787510.1"/>
    </source>
</evidence>
<dbReference type="AlphaFoldDB" id="A0A5M9X0P6"/>
<gene>
    <name evidence="2" type="ORF">EC604_27125</name>
</gene>
<dbReference type="EMBL" id="RIAS01000024">
    <property type="protein sequence ID" value="KAA8787510.1"/>
    <property type="molecule type" value="Genomic_DNA"/>
</dbReference>
<protein>
    <submittedName>
        <fullName evidence="2">Uncharacterized protein</fullName>
    </submittedName>
</protein>
<name>A0A5M9X0P6_PAEAM</name>
<reference evidence="2 3" key="1">
    <citation type="journal article" date="2019" name="J. Ind. Microbiol. Biotechnol.">
        <title>Paenibacillus amylolyticus 27C64 has a diverse set of carbohydrate-active enzymes and complete pectin deconstruction system.</title>
        <authorList>
            <person name="Keggi C."/>
            <person name="Doran-Peterson J."/>
        </authorList>
    </citation>
    <scope>NUCLEOTIDE SEQUENCE [LARGE SCALE GENOMIC DNA]</scope>
    <source>
        <strain evidence="2 3">27C64</strain>
    </source>
</reference>
<dbReference type="Proteomes" id="UP000323664">
    <property type="component" value="Unassembled WGS sequence"/>
</dbReference>
<feature type="region of interest" description="Disordered" evidence="1">
    <location>
        <begin position="31"/>
        <end position="61"/>
    </location>
</feature>
<comment type="caution">
    <text evidence="2">The sequence shown here is derived from an EMBL/GenBank/DDBJ whole genome shotgun (WGS) entry which is preliminary data.</text>
</comment>
<evidence type="ECO:0000256" key="1">
    <source>
        <dbReference type="SAM" id="MobiDB-lite"/>
    </source>
</evidence>
<organism evidence="2 3">
    <name type="scientific">Paenibacillus amylolyticus</name>
    <dbReference type="NCBI Taxonomy" id="1451"/>
    <lineage>
        <taxon>Bacteria</taxon>
        <taxon>Bacillati</taxon>
        <taxon>Bacillota</taxon>
        <taxon>Bacilli</taxon>
        <taxon>Bacillales</taxon>
        <taxon>Paenibacillaceae</taxon>
        <taxon>Paenibacillus</taxon>
    </lineage>
</organism>
<dbReference type="RefSeq" id="WP_151458126.1">
    <property type="nucleotide sequence ID" value="NZ_RIAS01000024.1"/>
</dbReference>
<sequence>MPCHRHSRRALLQEQARLCLLSLLPAAQGVPGSGRHPLLRSTGAAARSMRRRVTHRPLASA</sequence>
<proteinExistence type="predicted"/>